<evidence type="ECO:0000256" key="3">
    <source>
        <dbReference type="ARBA" id="ARBA00022692"/>
    </source>
</evidence>
<proteinExistence type="inferred from homology"/>
<dbReference type="InterPro" id="IPR037185">
    <property type="entry name" value="EmrE-like"/>
</dbReference>
<feature type="transmembrane region" description="Helical" evidence="6">
    <location>
        <begin position="178"/>
        <end position="198"/>
    </location>
</feature>
<dbReference type="SUPFAM" id="SSF103481">
    <property type="entry name" value="Multidrug resistance efflux transporter EmrE"/>
    <property type="match status" value="2"/>
</dbReference>
<dbReference type="GO" id="GO:0016020">
    <property type="term" value="C:membrane"/>
    <property type="evidence" value="ECO:0007669"/>
    <property type="project" value="UniProtKB-SubCell"/>
</dbReference>
<accession>A0A927D4M0</accession>
<evidence type="ECO:0000256" key="6">
    <source>
        <dbReference type="SAM" id="Phobius"/>
    </source>
</evidence>
<dbReference type="Proteomes" id="UP000635142">
    <property type="component" value="Unassembled WGS sequence"/>
</dbReference>
<feature type="transmembrane region" description="Helical" evidence="6">
    <location>
        <begin position="43"/>
        <end position="63"/>
    </location>
</feature>
<feature type="transmembrane region" description="Helical" evidence="6">
    <location>
        <begin position="83"/>
        <end position="109"/>
    </location>
</feature>
<feature type="transmembrane region" description="Helical" evidence="6">
    <location>
        <begin position="121"/>
        <end position="138"/>
    </location>
</feature>
<dbReference type="PANTHER" id="PTHR22911:SF6">
    <property type="entry name" value="SOLUTE CARRIER FAMILY 35 MEMBER G1"/>
    <property type="match status" value="1"/>
</dbReference>
<dbReference type="PANTHER" id="PTHR22911">
    <property type="entry name" value="ACYL-MALONYL CONDENSING ENZYME-RELATED"/>
    <property type="match status" value="1"/>
</dbReference>
<protein>
    <submittedName>
        <fullName evidence="8">DMT family transporter</fullName>
    </submittedName>
</protein>
<feature type="domain" description="EamA" evidence="7">
    <location>
        <begin position="147"/>
        <end position="278"/>
    </location>
</feature>
<dbReference type="EMBL" id="JACTAG010000001">
    <property type="protein sequence ID" value="MBD3663147.1"/>
    <property type="molecule type" value="Genomic_DNA"/>
</dbReference>
<dbReference type="AlphaFoldDB" id="A0A927D4M0"/>
<reference evidence="8" key="1">
    <citation type="submission" date="2020-08" db="EMBL/GenBank/DDBJ databases">
        <title>Sulfitobacter aestuariivivens sp. nov., isolated from a tidal flat.</title>
        <authorList>
            <person name="Park S."/>
            <person name="Yoon J.-H."/>
        </authorList>
    </citation>
    <scope>NUCLEOTIDE SEQUENCE</scope>
    <source>
        <strain evidence="8">TSTF-M16</strain>
    </source>
</reference>
<gene>
    <name evidence="8" type="ORF">H9Q16_04365</name>
</gene>
<feature type="transmembrane region" description="Helical" evidence="6">
    <location>
        <begin position="210"/>
        <end position="229"/>
    </location>
</feature>
<comment type="subcellular location">
    <subcellularLocation>
        <location evidence="1">Membrane</location>
        <topology evidence="1">Multi-pass membrane protein</topology>
    </subcellularLocation>
</comment>
<feature type="transmembrane region" description="Helical" evidence="6">
    <location>
        <begin position="144"/>
        <end position="166"/>
    </location>
</feature>
<name>A0A927D4M0_9RHOB</name>
<evidence type="ECO:0000256" key="5">
    <source>
        <dbReference type="ARBA" id="ARBA00023136"/>
    </source>
</evidence>
<feature type="transmembrane region" description="Helical" evidence="6">
    <location>
        <begin position="262"/>
        <end position="280"/>
    </location>
</feature>
<keyword evidence="9" id="KW-1185">Reference proteome</keyword>
<evidence type="ECO:0000313" key="8">
    <source>
        <dbReference type="EMBL" id="MBD3663147.1"/>
    </source>
</evidence>
<evidence type="ECO:0000256" key="4">
    <source>
        <dbReference type="ARBA" id="ARBA00022989"/>
    </source>
</evidence>
<sequence>MSETTRAALWMIGAICSFTLMAISGRQLGGEYDTFEIMMYRSALGVIIVLAVAARVGTIGQINRDAFGLQIVRNIVHFTGQNLWFFALTMVPLAQLFAFEFTTPLWVIILSPLLLGERLTGVKALAAMMGFVGILIVARPTVEGVNIGMLAAAGCAVFFALTFITTKKLTSRQTITGIMFYLTVIQLILGLICAGYDGDIRLPTAAASPYLLVIAICGLVAHFCIAKALSLAPATIVAPIDFVRLPVIAIIGMVLYNEALDIWVFVGALIIFGGNYLNIWSENRKTSAA</sequence>
<keyword evidence="3 6" id="KW-0812">Transmembrane</keyword>
<dbReference type="RefSeq" id="WP_191074131.1">
    <property type="nucleotide sequence ID" value="NZ_JACTAG010000001.1"/>
</dbReference>
<keyword evidence="4 6" id="KW-1133">Transmembrane helix</keyword>
<feature type="domain" description="EamA" evidence="7">
    <location>
        <begin position="6"/>
        <end position="138"/>
    </location>
</feature>
<dbReference type="Pfam" id="PF00892">
    <property type="entry name" value="EamA"/>
    <property type="match status" value="2"/>
</dbReference>
<comment type="similarity">
    <text evidence="2">Belongs to the drug/metabolite transporter (DMT) superfamily. 10 TMS drug/metabolite exporter (DME) (TC 2.A.7.3) family.</text>
</comment>
<evidence type="ECO:0000313" key="9">
    <source>
        <dbReference type="Proteomes" id="UP000635142"/>
    </source>
</evidence>
<organism evidence="8 9">
    <name type="scientific">Sulfitobacter aestuariivivens</name>
    <dbReference type="NCBI Taxonomy" id="2766981"/>
    <lineage>
        <taxon>Bacteria</taxon>
        <taxon>Pseudomonadati</taxon>
        <taxon>Pseudomonadota</taxon>
        <taxon>Alphaproteobacteria</taxon>
        <taxon>Rhodobacterales</taxon>
        <taxon>Roseobacteraceae</taxon>
        <taxon>Sulfitobacter</taxon>
    </lineage>
</organism>
<dbReference type="InterPro" id="IPR000620">
    <property type="entry name" value="EamA_dom"/>
</dbReference>
<comment type="caution">
    <text evidence="8">The sequence shown here is derived from an EMBL/GenBank/DDBJ whole genome shotgun (WGS) entry which is preliminary data.</text>
</comment>
<evidence type="ECO:0000256" key="2">
    <source>
        <dbReference type="ARBA" id="ARBA00009853"/>
    </source>
</evidence>
<keyword evidence="5 6" id="KW-0472">Membrane</keyword>
<evidence type="ECO:0000259" key="7">
    <source>
        <dbReference type="Pfam" id="PF00892"/>
    </source>
</evidence>
<evidence type="ECO:0000256" key="1">
    <source>
        <dbReference type="ARBA" id="ARBA00004141"/>
    </source>
</evidence>
<feature type="transmembrane region" description="Helical" evidence="6">
    <location>
        <begin position="6"/>
        <end position="23"/>
    </location>
</feature>